<evidence type="ECO:0000313" key="4">
    <source>
        <dbReference type="Proteomes" id="UP000271227"/>
    </source>
</evidence>
<name>A0A3M0CXK9_9PROT</name>
<reference evidence="3 4" key="1">
    <citation type="submission" date="2018-10" db="EMBL/GenBank/DDBJ databases">
        <title>Genomic Encyclopedia of Archaeal and Bacterial Type Strains, Phase II (KMG-II): from individual species to whole genera.</title>
        <authorList>
            <person name="Goeker M."/>
        </authorList>
    </citation>
    <scope>NUCLEOTIDE SEQUENCE [LARGE SCALE GENOMIC DNA]</scope>
    <source>
        <strain evidence="3 4">DSM 25217</strain>
    </source>
</reference>
<proteinExistence type="predicted"/>
<organism evidence="3 4">
    <name type="scientific">Eilatimonas milleporae</name>
    <dbReference type="NCBI Taxonomy" id="911205"/>
    <lineage>
        <taxon>Bacteria</taxon>
        <taxon>Pseudomonadati</taxon>
        <taxon>Pseudomonadota</taxon>
        <taxon>Alphaproteobacteria</taxon>
        <taxon>Kordiimonadales</taxon>
        <taxon>Kordiimonadaceae</taxon>
        <taxon>Eilatimonas</taxon>
    </lineage>
</organism>
<sequence length="318" mass="35765">MTMGSVRTRLGTVCAAVWLGVFLCLPAAAAERIKATYNFVWNGFIIYTAVTDVTSNGLSYDVAITSRTRGALRVFVKGESLVTAKGRREAGTAMAGEYRSEGRWGGDSFFRSMRFGRDGRLQDMQEDWPEEWLQDYPREPVPETLQTAPDPTALIIRLLDHPVVARAAEQPQVLRSFDGRTVSDVTLSCDEGETVSVLEESRFSPVAGEAVPCRLTLALVAGHLILSEEEKEKRARAEEKRRKRQKREGRSRRRKAEDDTPDPQKDGIVMWFQDVFGDGRMLPVRAETETEWGTVRMYLKDFSREDGPPMAVPRDTGR</sequence>
<keyword evidence="2" id="KW-0732">Signal</keyword>
<protein>
    <submittedName>
        <fullName evidence="3">Uncharacterized protein DUF3108</fullName>
    </submittedName>
</protein>
<comment type="caution">
    <text evidence="3">The sequence shown here is derived from an EMBL/GenBank/DDBJ whole genome shotgun (WGS) entry which is preliminary data.</text>
</comment>
<feature type="compositionally biased region" description="Basic and acidic residues" evidence="1">
    <location>
        <begin position="230"/>
        <end position="240"/>
    </location>
</feature>
<feature type="compositionally biased region" description="Basic residues" evidence="1">
    <location>
        <begin position="241"/>
        <end position="254"/>
    </location>
</feature>
<evidence type="ECO:0000256" key="2">
    <source>
        <dbReference type="SAM" id="SignalP"/>
    </source>
</evidence>
<feature type="signal peptide" evidence="2">
    <location>
        <begin position="1"/>
        <end position="29"/>
    </location>
</feature>
<evidence type="ECO:0000313" key="3">
    <source>
        <dbReference type="EMBL" id="RMB12329.1"/>
    </source>
</evidence>
<gene>
    <name evidence="3" type="ORF">BXY39_0825</name>
</gene>
<dbReference type="RefSeq" id="WP_121937510.1">
    <property type="nucleotide sequence ID" value="NZ_REFR01000009.1"/>
</dbReference>
<evidence type="ECO:0000256" key="1">
    <source>
        <dbReference type="SAM" id="MobiDB-lite"/>
    </source>
</evidence>
<feature type="region of interest" description="Disordered" evidence="1">
    <location>
        <begin position="230"/>
        <end position="268"/>
    </location>
</feature>
<dbReference type="Proteomes" id="UP000271227">
    <property type="component" value="Unassembled WGS sequence"/>
</dbReference>
<keyword evidence="4" id="KW-1185">Reference proteome</keyword>
<feature type="chain" id="PRO_5018168851" evidence="2">
    <location>
        <begin position="30"/>
        <end position="318"/>
    </location>
</feature>
<dbReference type="OrthoDB" id="8480285at2"/>
<dbReference type="AlphaFoldDB" id="A0A3M0CXK9"/>
<dbReference type="InParanoid" id="A0A3M0CXK9"/>
<dbReference type="EMBL" id="REFR01000009">
    <property type="protein sequence ID" value="RMB12329.1"/>
    <property type="molecule type" value="Genomic_DNA"/>
</dbReference>
<feature type="compositionally biased region" description="Basic and acidic residues" evidence="1">
    <location>
        <begin position="255"/>
        <end position="265"/>
    </location>
</feature>
<accession>A0A3M0CXK9</accession>